<dbReference type="InterPro" id="IPR013320">
    <property type="entry name" value="ConA-like_dom_sf"/>
</dbReference>
<name>A0A0D3KFM8_EMIH1</name>
<feature type="domain" description="B30.2/SPRY" evidence="2">
    <location>
        <begin position="319"/>
        <end position="535"/>
    </location>
</feature>
<dbReference type="InterPro" id="IPR050618">
    <property type="entry name" value="Ubq-SigPath_Reg"/>
</dbReference>
<dbReference type="InterPro" id="IPR036047">
    <property type="entry name" value="F-box-like_dom_sf"/>
</dbReference>
<dbReference type="PaxDb" id="2903-EOD34563"/>
<dbReference type="EnsemblProtists" id="EOD34563">
    <property type="protein sequence ID" value="EOD34563"/>
    <property type="gene ID" value="EMIHUDRAFT_111249"/>
</dbReference>
<feature type="region of interest" description="Disordered" evidence="1">
    <location>
        <begin position="1"/>
        <end position="20"/>
    </location>
</feature>
<keyword evidence="4" id="KW-1185">Reference proteome</keyword>
<reference evidence="3" key="2">
    <citation type="submission" date="2024-10" db="UniProtKB">
        <authorList>
            <consortium name="EnsemblProtists"/>
        </authorList>
    </citation>
    <scope>IDENTIFICATION</scope>
</reference>
<dbReference type="PANTHER" id="PTHR12864">
    <property type="entry name" value="RAN BINDING PROTEIN 9-RELATED"/>
    <property type="match status" value="1"/>
</dbReference>
<dbReference type="AlphaFoldDB" id="A0A0D3KFM8"/>
<evidence type="ECO:0000259" key="2">
    <source>
        <dbReference type="PROSITE" id="PS50188"/>
    </source>
</evidence>
<sequence length="584" mass="63241">MTPVERVAMTSVDGGSSRERLSARSQVLALDAQRLSVANTNATSGTAPQASPLNACAVASRSIATTMLALAAAEAPALRRRGPSEERSSTSPRATASASPAAHSTVPAAQPVQPREVRSLARRLVGSTDLLGQVFRWEGEDYLVNDIAPGPTQSGEQALKAYVCRVKRRESAAAETSTLVLEDPDLLCTILAQLPDAHALVAAAAVARLWRVQGRDDRVWRALYRKVWGPRVGSAEPPLRDVRVGCFVELSGLTARPDLNGRVAQVLDNEADGTWRVKPVNLVAWERYLRDQIEVMTRAYSLPPLFGETLSAEDYAASTLDEEALHVQPQNLHGQWRLRFRRRHTGFEFVNLLGGSGQVQVDEHGFSTAVGLQTLTYRHHGLVLRGRRPLQCIEDELAYFEVSTSASSVGVTVGSAYDGQRALHIGWRSTAYGYHSDDGAKWRHDAVAGPRTNGAIMNGVTFGEPFGGHRGSAVDTVGCGLDLRRRSVFFTKNGKLQGTAFENCCLSRLCPRLYPTVALHEDGDRCRFNFGAEPFLFDIAAFAVSDARSAGVIGGGELPTPETEDDGSDDDDSDDDDSDDSDDE</sequence>
<dbReference type="CDD" id="cd12885">
    <property type="entry name" value="SPRY_RanBP_like"/>
    <property type="match status" value="1"/>
</dbReference>
<evidence type="ECO:0000256" key="1">
    <source>
        <dbReference type="SAM" id="MobiDB-lite"/>
    </source>
</evidence>
<dbReference type="InterPro" id="IPR001870">
    <property type="entry name" value="B30.2/SPRY"/>
</dbReference>
<dbReference type="KEGG" id="ehx:EMIHUDRAFT_111249"/>
<dbReference type="Gene3D" id="2.60.120.920">
    <property type="match status" value="1"/>
</dbReference>
<dbReference type="SMART" id="SM00449">
    <property type="entry name" value="SPRY"/>
    <property type="match status" value="1"/>
</dbReference>
<protein>
    <recommendedName>
        <fullName evidence="2">B30.2/SPRY domain-containing protein</fullName>
    </recommendedName>
</protein>
<proteinExistence type="predicted"/>
<dbReference type="HOGENOM" id="CLU_467306_0_0_1"/>
<dbReference type="RefSeq" id="XP_005786992.1">
    <property type="nucleotide sequence ID" value="XM_005786935.1"/>
</dbReference>
<organism evidence="3 4">
    <name type="scientific">Emiliania huxleyi (strain CCMP1516)</name>
    <dbReference type="NCBI Taxonomy" id="280463"/>
    <lineage>
        <taxon>Eukaryota</taxon>
        <taxon>Haptista</taxon>
        <taxon>Haptophyta</taxon>
        <taxon>Prymnesiophyceae</taxon>
        <taxon>Isochrysidales</taxon>
        <taxon>Noelaerhabdaceae</taxon>
        <taxon>Emiliania</taxon>
    </lineage>
</organism>
<evidence type="ECO:0000313" key="4">
    <source>
        <dbReference type="Proteomes" id="UP000013827"/>
    </source>
</evidence>
<feature type="region of interest" description="Disordered" evidence="1">
    <location>
        <begin position="551"/>
        <end position="584"/>
    </location>
</feature>
<dbReference type="SUPFAM" id="SSF49899">
    <property type="entry name" value="Concanavalin A-like lectins/glucanases"/>
    <property type="match status" value="1"/>
</dbReference>
<dbReference type="PROSITE" id="PS50188">
    <property type="entry name" value="B302_SPRY"/>
    <property type="match status" value="1"/>
</dbReference>
<dbReference type="STRING" id="2903.R1DGB3"/>
<dbReference type="SUPFAM" id="SSF81383">
    <property type="entry name" value="F-box domain"/>
    <property type="match status" value="1"/>
</dbReference>
<dbReference type="InterPro" id="IPR044736">
    <property type="entry name" value="Gid1/RanBPM/SPLA_SPRY"/>
</dbReference>
<dbReference type="eggNOG" id="KOG1477">
    <property type="taxonomic scope" value="Eukaryota"/>
</dbReference>
<accession>A0A0D3KFM8</accession>
<dbReference type="Proteomes" id="UP000013827">
    <property type="component" value="Unassembled WGS sequence"/>
</dbReference>
<dbReference type="GeneID" id="17279833"/>
<dbReference type="Pfam" id="PF00622">
    <property type="entry name" value="SPRY"/>
    <property type="match status" value="1"/>
</dbReference>
<dbReference type="InterPro" id="IPR043136">
    <property type="entry name" value="B30.2/SPRY_sf"/>
</dbReference>
<feature type="compositionally biased region" description="Acidic residues" evidence="1">
    <location>
        <begin position="562"/>
        <end position="584"/>
    </location>
</feature>
<reference evidence="4" key="1">
    <citation type="journal article" date="2013" name="Nature">
        <title>Pan genome of the phytoplankton Emiliania underpins its global distribution.</title>
        <authorList>
            <person name="Read B.A."/>
            <person name="Kegel J."/>
            <person name="Klute M.J."/>
            <person name="Kuo A."/>
            <person name="Lefebvre S.C."/>
            <person name="Maumus F."/>
            <person name="Mayer C."/>
            <person name="Miller J."/>
            <person name="Monier A."/>
            <person name="Salamov A."/>
            <person name="Young J."/>
            <person name="Aguilar M."/>
            <person name="Claverie J.M."/>
            <person name="Frickenhaus S."/>
            <person name="Gonzalez K."/>
            <person name="Herman E.K."/>
            <person name="Lin Y.C."/>
            <person name="Napier J."/>
            <person name="Ogata H."/>
            <person name="Sarno A.F."/>
            <person name="Shmutz J."/>
            <person name="Schroeder D."/>
            <person name="de Vargas C."/>
            <person name="Verret F."/>
            <person name="von Dassow P."/>
            <person name="Valentin K."/>
            <person name="Van de Peer Y."/>
            <person name="Wheeler G."/>
            <person name="Dacks J.B."/>
            <person name="Delwiche C.F."/>
            <person name="Dyhrman S.T."/>
            <person name="Glockner G."/>
            <person name="John U."/>
            <person name="Richards T."/>
            <person name="Worden A.Z."/>
            <person name="Zhang X."/>
            <person name="Grigoriev I.V."/>
            <person name="Allen A.E."/>
            <person name="Bidle K."/>
            <person name="Borodovsky M."/>
            <person name="Bowler C."/>
            <person name="Brownlee C."/>
            <person name="Cock J.M."/>
            <person name="Elias M."/>
            <person name="Gladyshev V.N."/>
            <person name="Groth M."/>
            <person name="Guda C."/>
            <person name="Hadaegh A."/>
            <person name="Iglesias-Rodriguez M.D."/>
            <person name="Jenkins J."/>
            <person name="Jones B.M."/>
            <person name="Lawson T."/>
            <person name="Leese F."/>
            <person name="Lindquist E."/>
            <person name="Lobanov A."/>
            <person name="Lomsadze A."/>
            <person name="Malik S.B."/>
            <person name="Marsh M.E."/>
            <person name="Mackinder L."/>
            <person name="Mock T."/>
            <person name="Mueller-Roeber B."/>
            <person name="Pagarete A."/>
            <person name="Parker M."/>
            <person name="Probert I."/>
            <person name="Quesneville H."/>
            <person name="Raines C."/>
            <person name="Rensing S.A."/>
            <person name="Riano-Pachon D.M."/>
            <person name="Richier S."/>
            <person name="Rokitta S."/>
            <person name="Shiraiwa Y."/>
            <person name="Soanes D.M."/>
            <person name="van der Giezen M."/>
            <person name="Wahlund T.M."/>
            <person name="Williams B."/>
            <person name="Wilson W."/>
            <person name="Wolfe G."/>
            <person name="Wurch L.L."/>
        </authorList>
    </citation>
    <scope>NUCLEOTIDE SEQUENCE</scope>
</reference>
<evidence type="ECO:0000313" key="3">
    <source>
        <dbReference type="EnsemblProtists" id="EOD34563"/>
    </source>
</evidence>
<dbReference type="InterPro" id="IPR003877">
    <property type="entry name" value="SPRY_dom"/>
</dbReference>
<feature type="compositionally biased region" description="Low complexity" evidence="1">
    <location>
        <begin position="89"/>
        <end position="109"/>
    </location>
</feature>
<feature type="region of interest" description="Disordered" evidence="1">
    <location>
        <begin position="74"/>
        <end position="114"/>
    </location>
</feature>